<keyword evidence="2" id="KW-1185">Reference proteome</keyword>
<proteinExistence type="predicted"/>
<comment type="caution">
    <text evidence="1">The sequence shown here is derived from an EMBL/GenBank/DDBJ whole genome shotgun (WGS) entry which is preliminary data.</text>
</comment>
<name>A0ABC8R147_9AQUA</name>
<protein>
    <submittedName>
        <fullName evidence="1">Uncharacterized protein</fullName>
    </submittedName>
</protein>
<evidence type="ECO:0000313" key="1">
    <source>
        <dbReference type="EMBL" id="CAK9138711.1"/>
    </source>
</evidence>
<accession>A0ABC8R147</accession>
<dbReference type="EMBL" id="CAUOFW020000908">
    <property type="protein sequence ID" value="CAK9138711.1"/>
    <property type="molecule type" value="Genomic_DNA"/>
</dbReference>
<sequence length="150" mass="16646">MLEERKADSFIYIIITTSVAVRIFRGYKFISPGSGIYGEQHNIVIVINGHCVLAATRHTGCFFQLSSSSSSSCRNLVADSWSHHCSSEGLVQLSSSACRWHPKILYRFGLVLALLKGGCRSHCPVQLVLVVVISQRVQNFQTRRVDANCC</sequence>
<gene>
    <name evidence="1" type="ORF">ILEXP_LOCUS6059</name>
</gene>
<organism evidence="1 2">
    <name type="scientific">Ilex paraguariensis</name>
    <name type="common">yerba mate</name>
    <dbReference type="NCBI Taxonomy" id="185542"/>
    <lineage>
        <taxon>Eukaryota</taxon>
        <taxon>Viridiplantae</taxon>
        <taxon>Streptophyta</taxon>
        <taxon>Embryophyta</taxon>
        <taxon>Tracheophyta</taxon>
        <taxon>Spermatophyta</taxon>
        <taxon>Magnoliopsida</taxon>
        <taxon>eudicotyledons</taxon>
        <taxon>Gunneridae</taxon>
        <taxon>Pentapetalae</taxon>
        <taxon>asterids</taxon>
        <taxon>campanulids</taxon>
        <taxon>Aquifoliales</taxon>
        <taxon>Aquifoliaceae</taxon>
        <taxon>Ilex</taxon>
    </lineage>
</organism>
<evidence type="ECO:0000313" key="2">
    <source>
        <dbReference type="Proteomes" id="UP001642360"/>
    </source>
</evidence>
<dbReference type="Proteomes" id="UP001642360">
    <property type="component" value="Unassembled WGS sequence"/>
</dbReference>
<dbReference type="AlphaFoldDB" id="A0ABC8R147"/>
<reference evidence="1 2" key="1">
    <citation type="submission" date="2024-02" db="EMBL/GenBank/DDBJ databases">
        <authorList>
            <person name="Vignale AGUSTIN F."/>
            <person name="Sosa J E."/>
            <person name="Modenutti C."/>
        </authorList>
    </citation>
    <scope>NUCLEOTIDE SEQUENCE [LARGE SCALE GENOMIC DNA]</scope>
</reference>